<evidence type="ECO:0000313" key="7">
    <source>
        <dbReference type="EMBL" id="KAK0535563.1"/>
    </source>
</evidence>
<dbReference type="GO" id="GO:0061630">
    <property type="term" value="F:ubiquitin protein ligase activity"/>
    <property type="evidence" value="ECO:0007669"/>
    <property type="project" value="TreeGrafter"/>
</dbReference>
<dbReference type="PANTHER" id="PTHR22763">
    <property type="entry name" value="RING ZINC FINGER PROTEIN"/>
    <property type="match status" value="1"/>
</dbReference>
<evidence type="ECO:0000256" key="2">
    <source>
        <dbReference type="ARBA" id="ARBA00022771"/>
    </source>
</evidence>
<reference evidence="7" key="1">
    <citation type="journal article" date="2023" name="PhytoFront">
        <title>Draft Genome Resources of Seven Strains of Tilletia horrida, Causal Agent of Kernel Smut of Rice.</title>
        <authorList>
            <person name="Khanal S."/>
            <person name="Antony Babu S."/>
            <person name="Zhou X.G."/>
        </authorList>
    </citation>
    <scope>NUCLEOTIDE SEQUENCE</scope>
    <source>
        <strain evidence="7">TX3</strain>
    </source>
</reference>
<accession>A0AAN6GDK2</accession>
<evidence type="ECO:0000313" key="8">
    <source>
        <dbReference type="Proteomes" id="UP001176521"/>
    </source>
</evidence>
<keyword evidence="1" id="KW-0479">Metal-binding</keyword>
<evidence type="ECO:0000256" key="3">
    <source>
        <dbReference type="ARBA" id="ARBA00022833"/>
    </source>
</evidence>
<feature type="region of interest" description="Disordered" evidence="5">
    <location>
        <begin position="110"/>
        <end position="155"/>
    </location>
</feature>
<dbReference type="SMART" id="SM00184">
    <property type="entry name" value="RING"/>
    <property type="match status" value="1"/>
</dbReference>
<feature type="compositionally biased region" description="Gly residues" evidence="5">
    <location>
        <begin position="58"/>
        <end position="69"/>
    </location>
</feature>
<dbReference type="PROSITE" id="PS50089">
    <property type="entry name" value="ZF_RING_2"/>
    <property type="match status" value="1"/>
</dbReference>
<dbReference type="AlphaFoldDB" id="A0AAN6GDK2"/>
<dbReference type="InterPro" id="IPR001841">
    <property type="entry name" value="Znf_RING"/>
</dbReference>
<dbReference type="GO" id="GO:0012505">
    <property type="term" value="C:endomembrane system"/>
    <property type="evidence" value="ECO:0007669"/>
    <property type="project" value="TreeGrafter"/>
</dbReference>
<dbReference type="EMBL" id="JAPDMQ010000093">
    <property type="protein sequence ID" value="KAK0535563.1"/>
    <property type="molecule type" value="Genomic_DNA"/>
</dbReference>
<feature type="compositionally biased region" description="Low complexity" evidence="5">
    <location>
        <begin position="110"/>
        <end position="148"/>
    </location>
</feature>
<feature type="region of interest" description="Disordered" evidence="5">
    <location>
        <begin position="51"/>
        <end position="71"/>
    </location>
</feature>
<organism evidence="7 8">
    <name type="scientific">Tilletia horrida</name>
    <dbReference type="NCBI Taxonomy" id="155126"/>
    <lineage>
        <taxon>Eukaryota</taxon>
        <taxon>Fungi</taxon>
        <taxon>Dikarya</taxon>
        <taxon>Basidiomycota</taxon>
        <taxon>Ustilaginomycotina</taxon>
        <taxon>Exobasidiomycetes</taxon>
        <taxon>Tilletiales</taxon>
        <taxon>Tilletiaceae</taxon>
        <taxon>Tilletia</taxon>
    </lineage>
</organism>
<dbReference type="Pfam" id="PF13639">
    <property type="entry name" value="zf-RING_2"/>
    <property type="match status" value="1"/>
</dbReference>
<dbReference type="SUPFAM" id="SSF57850">
    <property type="entry name" value="RING/U-box"/>
    <property type="match status" value="1"/>
</dbReference>
<feature type="compositionally biased region" description="Low complexity" evidence="5">
    <location>
        <begin position="550"/>
        <end position="563"/>
    </location>
</feature>
<feature type="compositionally biased region" description="Low complexity" evidence="5">
    <location>
        <begin position="661"/>
        <end position="673"/>
    </location>
</feature>
<dbReference type="InterPro" id="IPR050731">
    <property type="entry name" value="HRD1_E3_ubiq-ligases"/>
</dbReference>
<feature type="region of interest" description="Disordered" evidence="5">
    <location>
        <begin position="411"/>
        <end position="439"/>
    </location>
</feature>
<feature type="region of interest" description="Disordered" evidence="5">
    <location>
        <begin position="482"/>
        <end position="530"/>
    </location>
</feature>
<name>A0AAN6GDK2_9BASI</name>
<dbReference type="InterPro" id="IPR013083">
    <property type="entry name" value="Znf_RING/FYVE/PHD"/>
</dbReference>
<comment type="caution">
    <text evidence="7">The sequence shown here is derived from an EMBL/GenBank/DDBJ whole genome shotgun (WGS) entry which is preliminary data.</text>
</comment>
<feature type="compositionally biased region" description="Gly residues" evidence="5">
    <location>
        <begin position="485"/>
        <end position="496"/>
    </location>
</feature>
<protein>
    <recommendedName>
        <fullName evidence="6">RING-type domain-containing protein</fullName>
    </recommendedName>
</protein>
<feature type="compositionally biased region" description="Basic and acidic residues" evidence="5">
    <location>
        <begin position="227"/>
        <end position="237"/>
    </location>
</feature>
<feature type="compositionally biased region" description="Low complexity" evidence="5">
    <location>
        <begin position="587"/>
        <end position="606"/>
    </location>
</feature>
<feature type="region of interest" description="Disordered" evidence="5">
    <location>
        <begin position="546"/>
        <end position="682"/>
    </location>
</feature>
<dbReference type="Proteomes" id="UP001176521">
    <property type="component" value="Unassembled WGS sequence"/>
</dbReference>
<dbReference type="GO" id="GO:0043161">
    <property type="term" value="P:proteasome-mediated ubiquitin-dependent protein catabolic process"/>
    <property type="evidence" value="ECO:0007669"/>
    <property type="project" value="TreeGrafter"/>
</dbReference>
<keyword evidence="3" id="KW-0862">Zinc</keyword>
<evidence type="ECO:0000259" key="6">
    <source>
        <dbReference type="PROSITE" id="PS50089"/>
    </source>
</evidence>
<evidence type="ECO:0000256" key="4">
    <source>
        <dbReference type="PROSITE-ProRule" id="PRU00175"/>
    </source>
</evidence>
<proteinExistence type="predicted"/>
<dbReference type="GO" id="GO:0008270">
    <property type="term" value="F:zinc ion binding"/>
    <property type="evidence" value="ECO:0007669"/>
    <property type="project" value="UniProtKB-KW"/>
</dbReference>
<evidence type="ECO:0000256" key="5">
    <source>
        <dbReference type="SAM" id="MobiDB-lite"/>
    </source>
</evidence>
<gene>
    <name evidence="7" type="ORF">OC842_002270</name>
</gene>
<feature type="compositionally biased region" description="Acidic residues" evidence="5">
    <location>
        <begin position="428"/>
        <end position="439"/>
    </location>
</feature>
<sequence length="682" mass="69362">MSASNPRARDVPPMAHCWQCQSDIRPLTSPNNDELTCPRCGGSFVEILPERDEEPDLFGGGDRGGGTGGAAFAPFGAADQAPAAAGANPLSSILGGVFQTLLASAAAQRQQQQQEQQQGQQEQRQDGQSAQQTAAAAGGPASPSTGGPRVRYGQTNFGPIRVRYGAATFGGGAGPSTARRTVIGGLNGQQPQTLSSFLDSTLAGQRGGASGSGDRRSNLGPAPSLGPHHDQHVHDDGMGGAGGAADGRFFNWDNPDATQAGPSDPSRPQPARSASADDARGPFGTPLGADENAGARPAGRAEVPPQLDALRGLFANIFGGMPREGGNAADAFGLPMGMFAEFFGAGTGNGQFGDYVLTQEGLDNIVTQLMEQTGQGHGPAPASDEVIDRLERFDRSDRARLEKAKNSECATCREPFNPSDEQASGAKEDDDPAEAAPDEQENTIVALPCGHVFHQECIIAWLRINGSCPICRSLVDPDAASRGANAGGSAGGGGGNPQDSPIMSGAPGASRRAPTSQGGGSNANANDGIGGPLRFLANFASEAMRQRYAQPAGSQPTSPSAGPSGSGSGVGTSFHMPGAWSEGSVQAPSLNSGASGSSSNPSGSSSRDAQGHASTSASTGMLGDEDPSPEERRRILRAAAEARQSGRSTEHDNVHAQNAGSSSHSDPSSSSSSAGYADLELD</sequence>
<feature type="domain" description="RING-type" evidence="6">
    <location>
        <begin position="409"/>
        <end position="472"/>
    </location>
</feature>
<evidence type="ECO:0000256" key="1">
    <source>
        <dbReference type="ARBA" id="ARBA00022723"/>
    </source>
</evidence>
<feature type="region of interest" description="Disordered" evidence="5">
    <location>
        <begin position="202"/>
        <end position="300"/>
    </location>
</feature>
<keyword evidence="2 4" id="KW-0863">Zinc-finger</keyword>
<keyword evidence="8" id="KW-1185">Reference proteome</keyword>
<dbReference type="Gene3D" id="3.30.40.10">
    <property type="entry name" value="Zinc/RING finger domain, C3HC4 (zinc finger)"/>
    <property type="match status" value="1"/>
</dbReference>